<accession>A0A6L2J4F2</accession>
<dbReference type="EMBL" id="BKCJ010000297">
    <property type="protein sequence ID" value="GEU31899.1"/>
    <property type="molecule type" value="Genomic_DNA"/>
</dbReference>
<evidence type="ECO:0000313" key="2">
    <source>
        <dbReference type="EMBL" id="GEU31899.1"/>
    </source>
</evidence>
<evidence type="ECO:0000256" key="1">
    <source>
        <dbReference type="SAM" id="MobiDB-lite"/>
    </source>
</evidence>
<dbReference type="AlphaFoldDB" id="A0A6L2J4F2"/>
<organism evidence="2">
    <name type="scientific">Tanacetum cinerariifolium</name>
    <name type="common">Dalmatian daisy</name>
    <name type="synonym">Chrysanthemum cinerariifolium</name>
    <dbReference type="NCBI Taxonomy" id="118510"/>
    <lineage>
        <taxon>Eukaryota</taxon>
        <taxon>Viridiplantae</taxon>
        <taxon>Streptophyta</taxon>
        <taxon>Embryophyta</taxon>
        <taxon>Tracheophyta</taxon>
        <taxon>Spermatophyta</taxon>
        <taxon>Magnoliopsida</taxon>
        <taxon>eudicotyledons</taxon>
        <taxon>Gunneridae</taxon>
        <taxon>Pentapetalae</taxon>
        <taxon>asterids</taxon>
        <taxon>campanulids</taxon>
        <taxon>Asterales</taxon>
        <taxon>Asteraceae</taxon>
        <taxon>Asteroideae</taxon>
        <taxon>Anthemideae</taxon>
        <taxon>Anthemidinae</taxon>
        <taxon>Tanacetum</taxon>
    </lineage>
</organism>
<feature type="compositionally biased region" description="Basic and acidic residues" evidence="1">
    <location>
        <begin position="33"/>
        <end position="79"/>
    </location>
</feature>
<feature type="region of interest" description="Disordered" evidence="1">
    <location>
        <begin position="33"/>
        <end position="131"/>
    </location>
</feature>
<reference evidence="2" key="1">
    <citation type="journal article" date="2019" name="Sci. Rep.">
        <title>Draft genome of Tanacetum cinerariifolium, the natural source of mosquito coil.</title>
        <authorList>
            <person name="Yamashiro T."/>
            <person name="Shiraishi A."/>
            <person name="Satake H."/>
            <person name="Nakayama K."/>
        </authorList>
    </citation>
    <scope>NUCLEOTIDE SEQUENCE</scope>
</reference>
<feature type="compositionally biased region" description="Low complexity" evidence="1">
    <location>
        <begin position="80"/>
        <end position="96"/>
    </location>
</feature>
<name>A0A6L2J4F2_TANCI</name>
<comment type="caution">
    <text evidence="2">The sequence shown here is derived from an EMBL/GenBank/DDBJ whole genome shotgun (WGS) entry which is preliminary data.</text>
</comment>
<gene>
    <name evidence="2" type="ORF">Tci_003877</name>
</gene>
<proteinExistence type="predicted"/>
<sequence>MNSQIYVMMDAQLSTRLEDSIKKDFSSYTAELEKKAKDERKRYIDLVERPLARSDQGLKKRKTSKDAEPPRGFKSKESKFSSSKGSKSQPKSSGKSAKAEEPVFQAADTEMPLNQGDDLGNTDDQPNKKLSNLERDVNYDLIVALQMFTRRVVILKYVEDLQLGVKSYQNKLNITKPQTFRPDITNMTPYIAYNNPQRIIYLDNFKRNKLMSSDELYKFCDGTLTSIRMVLHDIASRVKDGLLAKKKME</sequence>
<protein>
    <submittedName>
        <fullName evidence="2">Uncharacterized protein</fullName>
    </submittedName>
</protein>